<dbReference type="AlphaFoldDB" id="A0A644YYD9"/>
<evidence type="ECO:0000256" key="3">
    <source>
        <dbReference type="ARBA" id="ARBA00022989"/>
    </source>
</evidence>
<dbReference type="EMBL" id="VSSQ01006539">
    <property type="protein sequence ID" value="MPM33048.1"/>
    <property type="molecule type" value="Genomic_DNA"/>
</dbReference>
<comment type="caution">
    <text evidence="7">The sequence shown here is derived from an EMBL/GenBank/DDBJ whole genome shotgun (WGS) entry which is preliminary data.</text>
</comment>
<feature type="domain" description="NADH:quinone oxidoreductase/Mrp antiporter transmembrane" evidence="6">
    <location>
        <begin position="2"/>
        <end position="95"/>
    </location>
</feature>
<organism evidence="7">
    <name type="scientific">bioreactor metagenome</name>
    <dbReference type="NCBI Taxonomy" id="1076179"/>
    <lineage>
        <taxon>unclassified sequences</taxon>
        <taxon>metagenomes</taxon>
        <taxon>ecological metagenomes</taxon>
    </lineage>
</organism>
<evidence type="ECO:0000256" key="1">
    <source>
        <dbReference type="ARBA" id="ARBA00004141"/>
    </source>
</evidence>
<dbReference type="GO" id="GO:0016491">
    <property type="term" value="F:oxidoreductase activity"/>
    <property type="evidence" value="ECO:0007669"/>
    <property type="project" value="UniProtKB-KW"/>
</dbReference>
<evidence type="ECO:0000259" key="6">
    <source>
        <dbReference type="Pfam" id="PF00361"/>
    </source>
</evidence>
<feature type="transmembrane region" description="Helical" evidence="5">
    <location>
        <begin position="44"/>
        <end position="66"/>
    </location>
</feature>
<proteinExistence type="predicted"/>
<evidence type="ECO:0000256" key="5">
    <source>
        <dbReference type="SAM" id="Phobius"/>
    </source>
</evidence>
<reference evidence="7" key="1">
    <citation type="submission" date="2019-08" db="EMBL/GenBank/DDBJ databases">
        <authorList>
            <person name="Kucharzyk K."/>
            <person name="Murdoch R.W."/>
            <person name="Higgins S."/>
            <person name="Loffler F."/>
        </authorList>
    </citation>
    <scope>NUCLEOTIDE SEQUENCE</scope>
</reference>
<keyword evidence="4 5" id="KW-0472">Membrane</keyword>
<dbReference type="EC" id="1.6.5.11" evidence="7"/>
<feature type="transmembrane region" description="Helical" evidence="5">
    <location>
        <begin position="78"/>
        <end position="101"/>
    </location>
</feature>
<accession>A0A644YYD9</accession>
<name>A0A644YYD9_9ZZZZ</name>
<dbReference type="InterPro" id="IPR001750">
    <property type="entry name" value="ND/Mrp_TM"/>
</dbReference>
<comment type="subcellular location">
    <subcellularLocation>
        <location evidence="1">Membrane</location>
        <topology evidence="1">Multi-pass membrane protein</topology>
    </subcellularLocation>
</comment>
<evidence type="ECO:0000313" key="7">
    <source>
        <dbReference type="EMBL" id="MPM33048.1"/>
    </source>
</evidence>
<dbReference type="PANTHER" id="PTHR22773">
    <property type="entry name" value="NADH DEHYDROGENASE"/>
    <property type="match status" value="1"/>
</dbReference>
<evidence type="ECO:0000256" key="4">
    <source>
        <dbReference type="ARBA" id="ARBA00023136"/>
    </source>
</evidence>
<sequence>MASALFYLMSFALASFGAWAVLVSLEDADGKGLDLDNLAGLGKKAPILAAALTIFMLSFAGIPLTLGFWGKFYLFRTVIAGGTIWLAIVGLLTSLVGAYFALRVILTMYFKEGQPTVFRSYWTTFVVIFCALCVVVLSFIPAELFTLAAKALIGA</sequence>
<gene>
    <name evidence="7" type="primary">nuoN_8</name>
    <name evidence="7" type="ORF">SDC9_79615</name>
</gene>
<dbReference type="GO" id="GO:0016020">
    <property type="term" value="C:membrane"/>
    <property type="evidence" value="ECO:0007669"/>
    <property type="project" value="UniProtKB-SubCell"/>
</dbReference>
<protein>
    <submittedName>
        <fullName evidence="7">NADH-quinone oxidoreductase subunit N</fullName>
        <ecNumber evidence="7">1.6.5.11</ecNumber>
    </submittedName>
</protein>
<keyword evidence="2 5" id="KW-0812">Transmembrane</keyword>
<feature type="transmembrane region" description="Helical" evidence="5">
    <location>
        <begin position="121"/>
        <end position="140"/>
    </location>
</feature>
<evidence type="ECO:0000256" key="2">
    <source>
        <dbReference type="ARBA" id="ARBA00022692"/>
    </source>
</evidence>
<keyword evidence="3 5" id="KW-1133">Transmembrane helix</keyword>
<keyword evidence="7" id="KW-0560">Oxidoreductase</keyword>
<dbReference type="Pfam" id="PF00361">
    <property type="entry name" value="Proton_antipo_M"/>
    <property type="match status" value="1"/>
</dbReference>